<evidence type="ECO:0000256" key="1">
    <source>
        <dbReference type="SAM" id="Phobius"/>
    </source>
</evidence>
<keyword evidence="1" id="KW-0472">Membrane</keyword>
<dbReference type="EMBL" id="CP165735">
    <property type="protein sequence ID" value="XDV69641.1"/>
    <property type="molecule type" value="Genomic_DNA"/>
</dbReference>
<feature type="transmembrane region" description="Helical" evidence="1">
    <location>
        <begin position="52"/>
        <end position="74"/>
    </location>
</feature>
<name>A0AB39YJG5_9MICC</name>
<organism evidence="2">
    <name type="scientific">Paenarthrobacter sp. AMU7</name>
    <dbReference type="NCBI Taxonomy" id="3162492"/>
    <lineage>
        <taxon>Bacteria</taxon>
        <taxon>Bacillati</taxon>
        <taxon>Actinomycetota</taxon>
        <taxon>Actinomycetes</taxon>
        <taxon>Micrococcales</taxon>
        <taxon>Micrococcaceae</taxon>
        <taxon>Paenarthrobacter</taxon>
    </lineage>
</organism>
<proteinExistence type="predicted"/>
<dbReference type="RefSeq" id="WP_369744471.1">
    <property type="nucleotide sequence ID" value="NZ_CP165735.1"/>
</dbReference>
<sequence>MGDPFLGLVGAFLILSGLVLYLMRNLMARSGVDGWAWLPEGTQFKTYEYQLILSKVAAAIPAMAGLVFLGVFLWPR</sequence>
<gene>
    <name evidence="2" type="ORF">ABQM86_11610</name>
</gene>
<reference evidence="2" key="1">
    <citation type="submission" date="2024-07" db="EMBL/GenBank/DDBJ databases">
        <authorList>
            <person name="Li J."/>
            <person name="Wei H."/>
            <person name="Ma J."/>
        </authorList>
    </citation>
    <scope>NUCLEOTIDE SEQUENCE</scope>
    <source>
        <strain evidence="2">AMU7</strain>
    </source>
</reference>
<feature type="transmembrane region" description="Helical" evidence="1">
    <location>
        <begin position="6"/>
        <end position="23"/>
    </location>
</feature>
<accession>A0AB39YJG5</accession>
<dbReference type="AlphaFoldDB" id="A0AB39YJG5"/>
<protein>
    <submittedName>
        <fullName evidence="2">Uncharacterized protein</fullName>
    </submittedName>
</protein>
<keyword evidence="1" id="KW-1133">Transmembrane helix</keyword>
<evidence type="ECO:0000313" key="2">
    <source>
        <dbReference type="EMBL" id="XDV69641.1"/>
    </source>
</evidence>
<keyword evidence="1" id="KW-0812">Transmembrane</keyword>